<protein>
    <submittedName>
        <fullName evidence="2">Mitochondrial mini protein, single membrane pass, Min8-like</fullName>
    </submittedName>
</protein>
<proteinExistence type="predicted"/>
<dbReference type="RefSeq" id="XP_056037697.1">
    <property type="nucleotide sequence ID" value="XM_056182307.1"/>
</dbReference>
<reference evidence="2 3" key="1">
    <citation type="journal article" date="2023" name="G3 (Bethesda)">
        <title>A high-quality reference genome for the fission yeast Schizosaccharomyces osmophilus.</title>
        <authorList>
            <person name="Jia G.S."/>
            <person name="Zhang W.C."/>
            <person name="Liang Y."/>
            <person name="Liu X.H."/>
            <person name="Rhind N."/>
            <person name="Pidoux A."/>
            <person name="Brysch-Herzberg M."/>
            <person name="Du L.L."/>
        </authorList>
    </citation>
    <scope>NUCLEOTIDE SEQUENCE [LARGE SCALE GENOMIC DNA]</scope>
    <source>
        <strain evidence="2 3">CBS 15793</strain>
    </source>
</reference>
<feature type="compositionally biased region" description="Polar residues" evidence="1">
    <location>
        <begin position="57"/>
        <end position="74"/>
    </location>
</feature>
<evidence type="ECO:0000313" key="2">
    <source>
        <dbReference type="EMBL" id="WBW73454.1"/>
    </source>
</evidence>
<gene>
    <name evidence="2" type="primary">min8</name>
    <name evidence="2" type="ORF">SOMG_03517</name>
</gene>
<dbReference type="Pfam" id="PF06522">
    <property type="entry name" value="B12D"/>
    <property type="match status" value="1"/>
</dbReference>
<dbReference type="AlphaFoldDB" id="A0AAE9WC09"/>
<accession>A0AAE9WC09</accession>
<sequence length="74" mass="8446">MSMMNKIMKPYNAFKKMPMELKPLAILIGTAGCTAIFTMGYKLVADPEIRRRPSWTIREQQQRDTVSGNRQLAA</sequence>
<keyword evidence="3" id="KW-1185">Reference proteome</keyword>
<dbReference type="PROSITE" id="PS51257">
    <property type="entry name" value="PROKAR_LIPOPROTEIN"/>
    <property type="match status" value="1"/>
</dbReference>
<dbReference type="EMBL" id="CP115612">
    <property type="protein sequence ID" value="WBW73454.1"/>
    <property type="molecule type" value="Genomic_DNA"/>
</dbReference>
<dbReference type="KEGG" id="som:SOMG_03517"/>
<evidence type="ECO:0000313" key="3">
    <source>
        <dbReference type="Proteomes" id="UP001212411"/>
    </source>
</evidence>
<evidence type="ECO:0000256" key="1">
    <source>
        <dbReference type="SAM" id="MobiDB-lite"/>
    </source>
</evidence>
<dbReference type="GeneID" id="80876996"/>
<organism evidence="2 3">
    <name type="scientific">Schizosaccharomyces osmophilus</name>
    <dbReference type="NCBI Taxonomy" id="2545709"/>
    <lineage>
        <taxon>Eukaryota</taxon>
        <taxon>Fungi</taxon>
        <taxon>Dikarya</taxon>
        <taxon>Ascomycota</taxon>
        <taxon>Taphrinomycotina</taxon>
        <taxon>Schizosaccharomycetes</taxon>
        <taxon>Schizosaccharomycetales</taxon>
        <taxon>Schizosaccharomycetaceae</taxon>
        <taxon>Schizosaccharomyces</taxon>
    </lineage>
</organism>
<feature type="region of interest" description="Disordered" evidence="1">
    <location>
        <begin position="54"/>
        <end position="74"/>
    </location>
</feature>
<dbReference type="InterPro" id="IPR010530">
    <property type="entry name" value="B12D"/>
</dbReference>
<dbReference type="Proteomes" id="UP001212411">
    <property type="component" value="Chromosome 2"/>
</dbReference>
<name>A0AAE9WC09_9SCHI</name>